<dbReference type="GO" id="GO:0005829">
    <property type="term" value="C:cytosol"/>
    <property type="evidence" value="ECO:0007669"/>
    <property type="project" value="TreeGrafter"/>
</dbReference>
<organism evidence="4 5">
    <name type="scientific">Rhizodiscina lignyota</name>
    <dbReference type="NCBI Taxonomy" id="1504668"/>
    <lineage>
        <taxon>Eukaryota</taxon>
        <taxon>Fungi</taxon>
        <taxon>Dikarya</taxon>
        <taxon>Ascomycota</taxon>
        <taxon>Pezizomycotina</taxon>
        <taxon>Dothideomycetes</taxon>
        <taxon>Pleosporomycetidae</taxon>
        <taxon>Aulographales</taxon>
        <taxon>Rhizodiscinaceae</taxon>
        <taxon>Rhizodiscina</taxon>
    </lineage>
</organism>
<dbReference type="GO" id="GO:0042162">
    <property type="term" value="F:telomeric DNA binding"/>
    <property type="evidence" value="ECO:0007669"/>
    <property type="project" value="TreeGrafter"/>
</dbReference>
<sequence length="953" mass="105144">MDDILNPVSTKKIQIIEEVNDHDDIKEAPMAEGTQLDSSEDVLKTLNEQPSVADVSRCLEFLARSPSSRLQIKLPGPLSSQIIFVLVNRTLPDVWGTFDEDYSLSGPKEALISVFRSVPGLNAILGRLKSLINERKQAKAVSGSSDQIRILLGVLDLVLKPDSCSATIWSDICTYSDDEIKRTLLWKEYISVVASGRLPSAIAEAEDLLKGDKEHYYGMWISKGSVFAEWLGLNIVSMMGSSNHKSPDQGVFEAITQFLLEDHKGLPNLRRLILSLRAHEQRKFILNMILIITNRYLSTEPVGKDHETLLKTPPMLGGVISLLSEIIDEEEPLLQHLQDFLTDPQGLLNATSSMAKRAIIATLAGHSDYIEAVLEKVWEQFGNQLYIRHAPIAQQEGMSQPMYIFTLARSSTHTHGLSNRLASTSPRARLLGMYVGSAISELIDKSESRLKFDGDEMNTVDASWYRQLTQVRDAAGDISELKREPAKKLESTLPIRPASTKQTQKQPPKKIPAASATLPKKSKPTLPSSSLRIVELKDSDDDELTPYAKPDSDPEDDSPDPTLVNRNRPTAPIYIRDLLRALYDTENIDRATIALRTAPSLIRRKTNFGTEVSDHIEELATTLAGLHDTERFDFEDGEEQFARMRQKALQAVLVADPKKMGPWFARAITGVGGGEYSISQRIALLVAMGLGGREIAGFAEKDDQDQQMAGAFPSKKLKGKMHDIWASSSDASSAPRIGSSAAPAKPLLQPMALSAADALAGPDVLKVRKFSSRMDVEARRKKPKVNELSKIIAEAFFFPLAGMFGAGVQTLPSNTGSFSAHILPIYLQTITILLHSAGSSTPLLPTLTSEYWDLLLTLRSAATATNNIATLDAILFGFLTLLELNSEKQERIASEHGKELVETQEWARMVLQNAPDGDEQAERVKMLAAGVVVRCSEVVDRWRRLLLGDMVDL</sequence>
<dbReference type="Proteomes" id="UP000799772">
    <property type="component" value="Unassembled WGS sequence"/>
</dbReference>
<dbReference type="OrthoDB" id="10258062at2759"/>
<dbReference type="EMBL" id="ML978129">
    <property type="protein sequence ID" value="KAF2096650.1"/>
    <property type="molecule type" value="Genomic_DNA"/>
</dbReference>
<evidence type="ECO:0000256" key="1">
    <source>
        <dbReference type="ARBA" id="ARBA00006133"/>
    </source>
</evidence>
<dbReference type="GO" id="GO:0051879">
    <property type="term" value="F:Hsp90 protein binding"/>
    <property type="evidence" value="ECO:0007669"/>
    <property type="project" value="TreeGrafter"/>
</dbReference>
<dbReference type="PANTHER" id="PTHR15830">
    <property type="entry name" value="TELOMERE LENGTH REGULATION PROTEIN TEL2 FAMILY MEMBER"/>
    <property type="match status" value="1"/>
</dbReference>
<dbReference type="Pfam" id="PF10193">
    <property type="entry name" value="Telomere_reg-2"/>
    <property type="match status" value="1"/>
</dbReference>
<comment type="similarity">
    <text evidence="1">Belongs to the TEL2 family.</text>
</comment>
<protein>
    <recommendedName>
        <fullName evidence="3">Telomere length regulation protein conserved domain-containing protein</fullName>
    </recommendedName>
</protein>
<gene>
    <name evidence="4" type="ORF">NA57DRAFT_42867</name>
</gene>
<feature type="compositionally biased region" description="Basic and acidic residues" evidence="2">
    <location>
        <begin position="479"/>
        <end position="490"/>
    </location>
</feature>
<evidence type="ECO:0000259" key="3">
    <source>
        <dbReference type="Pfam" id="PF10193"/>
    </source>
</evidence>
<keyword evidence="5" id="KW-1185">Reference proteome</keyword>
<dbReference type="PANTHER" id="PTHR15830:SF10">
    <property type="entry name" value="TELOMERE LENGTH REGULATION PROTEIN TEL2 HOMOLOG"/>
    <property type="match status" value="1"/>
</dbReference>
<dbReference type="Gene3D" id="1.25.40.720">
    <property type="entry name" value="Telomere length regulation protein 2, C-terminal domain"/>
    <property type="match status" value="2"/>
</dbReference>
<dbReference type="InterPro" id="IPR019337">
    <property type="entry name" value="Telomere_length_regulation_dom"/>
</dbReference>
<comment type="caution">
    <text evidence="4">The sequence shown here is derived from an EMBL/GenBank/DDBJ whole genome shotgun (WGS) entry which is preliminary data.</text>
</comment>
<feature type="compositionally biased region" description="Low complexity" evidence="2">
    <location>
        <begin position="497"/>
        <end position="531"/>
    </location>
</feature>
<proteinExistence type="inferred from homology"/>
<reference evidence="4" key="1">
    <citation type="journal article" date="2020" name="Stud. Mycol.">
        <title>101 Dothideomycetes genomes: a test case for predicting lifestyles and emergence of pathogens.</title>
        <authorList>
            <person name="Haridas S."/>
            <person name="Albert R."/>
            <person name="Binder M."/>
            <person name="Bloem J."/>
            <person name="Labutti K."/>
            <person name="Salamov A."/>
            <person name="Andreopoulos B."/>
            <person name="Baker S."/>
            <person name="Barry K."/>
            <person name="Bills G."/>
            <person name="Bluhm B."/>
            <person name="Cannon C."/>
            <person name="Castanera R."/>
            <person name="Culley D."/>
            <person name="Daum C."/>
            <person name="Ezra D."/>
            <person name="Gonzalez J."/>
            <person name="Henrissat B."/>
            <person name="Kuo A."/>
            <person name="Liang C."/>
            <person name="Lipzen A."/>
            <person name="Lutzoni F."/>
            <person name="Magnuson J."/>
            <person name="Mondo S."/>
            <person name="Nolan M."/>
            <person name="Ohm R."/>
            <person name="Pangilinan J."/>
            <person name="Park H.-J."/>
            <person name="Ramirez L."/>
            <person name="Alfaro M."/>
            <person name="Sun H."/>
            <person name="Tritt A."/>
            <person name="Yoshinaga Y."/>
            <person name="Zwiers L.-H."/>
            <person name="Turgeon B."/>
            <person name="Goodwin S."/>
            <person name="Spatafora J."/>
            <person name="Crous P."/>
            <person name="Grigoriev I."/>
        </authorList>
    </citation>
    <scope>NUCLEOTIDE SEQUENCE</scope>
    <source>
        <strain evidence="4">CBS 133067</strain>
    </source>
</reference>
<dbReference type="GO" id="GO:0051083">
    <property type="term" value="P:'de novo' cotranslational protein folding"/>
    <property type="evidence" value="ECO:0007669"/>
    <property type="project" value="TreeGrafter"/>
</dbReference>
<dbReference type="InterPro" id="IPR038528">
    <property type="entry name" value="TEL2_C_sf"/>
</dbReference>
<feature type="domain" description="Telomere length regulation protein conserved" evidence="3">
    <location>
        <begin position="572"/>
        <end position="691"/>
    </location>
</feature>
<evidence type="ECO:0000313" key="5">
    <source>
        <dbReference type="Proteomes" id="UP000799772"/>
    </source>
</evidence>
<dbReference type="AlphaFoldDB" id="A0A9P4I7W7"/>
<dbReference type="InterPro" id="IPR051970">
    <property type="entry name" value="TEL2_Regulation"/>
</dbReference>
<name>A0A9P4I7W7_9PEZI</name>
<feature type="region of interest" description="Disordered" evidence="2">
    <location>
        <begin position="476"/>
        <end position="568"/>
    </location>
</feature>
<accession>A0A9P4I7W7</accession>
<evidence type="ECO:0000256" key="2">
    <source>
        <dbReference type="SAM" id="MobiDB-lite"/>
    </source>
</evidence>
<evidence type="ECO:0000313" key="4">
    <source>
        <dbReference type="EMBL" id="KAF2096650.1"/>
    </source>
</evidence>